<keyword evidence="1" id="KW-1133">Transmembrane helix</keyword>
<keyword evidence="1" id="KW-0472">Membrane</keyword>
<reference evidence="2 3" key="1">
    <citation type="journal article" date="2020" name="ISME J.">
        <title>Comparative genomics reveals insights into cyanobacterial evolution and habitat adaptation.</title>
        <authorList>
            <person name="Chen M.Y."/>
            <person name="Teng W.K."/>
            <person name="Zhao L."/>
            <person name="Hu C.X."/>
            <person name="Zhou Y.K."/>
            <person name="Han B.P."/>
            <person name="Song L.R."/>
            <person name="Shu W.S."/>
        </authorList>
    </citation>
    <scope>NUCLEOTIDE SEQUENCE [LARGE SCALE GENOMIC DNA]</scope>
    <source>
        <strain evidence="2 3">FACHB-119</strain>
    </source>
</reference>
<feature type="transmembrane region" description="Helical" evidence="1">
    <location>
        <begin position="31"/>
        <end position="50"/>
    </location>
</feature>
<feature type="transmembrane region" description="Helical" evidence="1">
    <location>
        <begin position="59"/>
        <end position="76"/>
    </location>
</feature>
<comment type="caution">
    <text evidence="2">The sequence shown here is derived from an EMBL/GenBank/DDBJ whole genome shotgun (WGS) entry which is preliminary data.</text>
</comment>
<sequence>MSEKSIKKVFTYIIFYLMLWMRPIIIRIGKLIAGFLMIVFIVGVIQLFVLPNNIGWSRILGFGLTSFIIFMLTEYYDNILLKINPTGNRLFLGK</sequence>
<evidence type="ECO:0008006" key="4">
    <source>
        <dbReference type="Google" id="ProtNLM"/>
    </source>
</evidence>
<proteinExistence type="predicted"/>
<keyword evidence="1" id="KW-0812">Transmembrane</keyword>
<gene>
    <name evidence="2" type="ORF">H6G83_25370</name>
</gene>
<dbReference type="Proteomes" id="UP000661112">
    <property type="component" value="Unassembled WGS sequence"/>
</dbReference>
<evidence type="ECO:0000313" key="2">
    <source>
        <dbReference type="EMBL" id="MBD2503896.1"/>
    </source>
</evidence>
<dbReference type="RefSeq" id="WP_190477131.1">
    <property type="nucleotide sequence ID" value="NZ_JACJSG010000042.1"/>
</dbReference>
<accession>A0ABR8DAC7</accession>
<evidence type="ECO:0000256" key="1">
    <source>
        <dbReference type="SAM" id="Phobius"/>
    </source>
</evidence>
<dbReference type="EMBL" id="JACJSG010000042">
    <property type="protein sequence ID" value="MBD2503896.1"/>
    <property type="molecule type" value="Genomic_DNA"/>
</dbReference>
<name>A0ABR8DAC7_9NOST</name>
<keyword evidence="3" id="KW-1185">Reference proteome</keyword>
<organism evidence="2 3">
    <name type="scientific">Anabaena azotica FACHB-119</name>
    <dbReference type="NCBI Taxonomy" id="947527"/>
    <lineage>
        <taxon>Bacteria</taxon>
        <taxon>Bacillati</taxon>
        <taxon>Cyanobacteriota</taxon>
        <taxon>Cyanophyceae</taxon>
        <taxon>Nostocales</taxon>
        <taxon>Nostocaceae</taxon>
        <taxon>Anabaena</taxon>
        <taxon>Anabaena azotica</taxon>
    </lineage>
</organism>
<evidence type="ECO:0000313" key="3">
    <source>
        <dbReference type="Proteomes" id="UP000661112"/>
    </source>
</evidence>
<protein>
    <recommendedName>
        <fullName evidence="4">SxtJ</fullName>
    </recommendedName>
</protein>